<evidence type="ECO:0000259" key="1">
    <source>
        <dbReference type="Pfam" id="PF01738"/>
    </source>
</evidence>
<reference evidence="2" key="1">
    <citation type="submission" date="2021-01" db="EMBL/GenBank/DDBJ databases">
        <authorList>
            <person name="Corre E."/>
            <person name="Pelletier E."/>
            <person name="Niang G."/>
            <person name="Scheremetjew M."/>
            <person name="Finn R."/>
            <person name="Kale V."/>
            <person name="Holt S."/>
            <person name="Cochrane G."/>
            <person name="Meng A."/>
            <person name="Brown T."/>
            <person name="Cohen L."/>
        </authorList>
    </citation>
    <scope>NUCLEOTIDE SEQUENCE</scope>
</reference>
<accession>A0A7S1AKR1</accession>
<gene>
    <name evidence="2" type="ORF">NSCI0253_LOCUS31783</name>
</gene>
<proteinExistence type="predicted"/>
<dbReference type="PANTHER" id="PTHR17630">
    <property type="entry name" value="DIENELACTONE HYDROLASE"/>
    <property type="match status" value="1"/>
</dbReference>
<sequence>MAGYQNMKDCCPPGAEPLLIMEDYTAKGSLIAIEDVECYVSWPTEAPVCAVIVFQDIFGIHSGRHKQFCDMLAERGYGAVAPDFTGRDPIVKNPPKFGASCGCFLSFCTAFLNGNYKRKTAQLSWDASMGRIVLDCVVPWIKQKGVAKLVTVGFCFGSYGAMHCGRFPDIFSCNASFHPSTEGFCKATKEDDLALCRAVRAPQLVVATSMESQRWRPGGDAQKACEESGTATVWLLEKKQRHGFMMRGNTSNTETLAAIRKYMDTMLQFFEANVR</sequence>
<dbReference type="PANTHER" id="PTHR17630:SF44">
    <property type="entry name" value="PROTEIN AIM2"/>
    <property type="match status" value="1"/>
</dbReference>
<name>A0A7S1AKR1_NOCSC</name>
<dbReference type="EMBL" id="HBFQ01044850">
    <property type="protein sequence ID" value="CAD8857431.1"/>
    <property type="molecule type" value="Transcribed_RNA"/>
</dbReference>
<dbReference type="Gene3D" id="3.40.50.1820">
    <property type="entry name" value="alpha/beta hydrolase"/>
    <property type="match status" value="1"/>
</dbReference>
<dbReference type="InterPro" id="IPR029058">
    <property type="entry name" value="AB_hydrolase_fold"/>
</dbReference>
<protein>
    <recommendedName>
        <fullName evidence="1">Dienelactone hydrolase domain-containing protein</fullName>
    </recommendedName>
</protein>
<dbReference type="GO" id="GO:0016787">
    <property type="term" value="F:hydrolase activity"/>
    <property type="evidence" value="ECO:0007669"/>
    <property type="project" value="InterPro"/>
</dbReference>
<feature type="domain" description="Dienelactone hydrolase" evidence="1">
    <location>
        <begin position="37"/>
        <end position="271"/>
    </location>
</feature>
<dbReference type="AlphaFoldDB" id="A0A7S1AKR1"/>
<organism evidence="2">
    <name type="scientific">Noctiluca scintillans</name>
    <name type="common">Sea sparkle</name>
    <name type="synonym">Red tide dinoflagellate</name>
    <dbReference type="NCBI Taxonomy" id="2966"/>
    <lineage>
        <taxon>Eukaryota</taxon>
        <taxon>Sar</taxon>
        <taxon>Alveolata</taxon>
        <taxon>Dinophyceae</taxon>
        <taxon>Noctilucales</taxon>
        <taxon>Noctilucaceae</taxon>
        <taxon>Noctiluca</taxon>
    </lineage>
</organism>
<dbReference type="SUPFAM" id="SSF53474">
    <property type="entry name" value="alpha/beta-Hydrolases"/>
    <property type="match status" value="1"/>
</dbReference>
<evidence type="ECO:0000313" key="2">
    <source>
        <dbReference type="EMBL" id="CAD8857431.1"/>
    </source>
</evidence>
<dbReference type="Pfam" id="PF01738">
    <property type="entry name" value="DLH"/>
    <property type="match status" value="1"/>
</dbReference>
<dbReference type="InterPro" id="IPR002925">
    <property type="entry name" value="Dienelactn_hydro"/>
</dbReference>